<evidence type="ECO:0000313" key="3">
    <source>
        <dbReference type="Proteomes" id="UP001595616"/>
    </source>
</evidence>
<name>A0ABV7YXR5_9BACT</name>
<proteinExistence type="predicted"/>
<dbReference type="InterPro" id="IPR011990">
    <property type="entry name" value="TPR-like_helical_dom_sf"/>
</dbReference>
<sequence length="294" mass="33022">MSFLLSTAKVNKAIFFGLLISPTIHSFGQQVVYKSSSLSVSDNTVKKSYATVNPTPEIKNLNKDLLSAPNEVDSKVVIVAKTAPLGLDINYVPFFGGYTKSETQLIDDEIFLKDCDKSFTSRNEASDFFAKMGWQYLEEGQKDQSIHRFNLSWLLNHHNVDAYWGLGVVEYQSGSPSKAIDILTQGLELGENKNYVMMVDLATIYIQMATNKPNAVLEIANAKKLLETSLDLQPGYTTAWMQMTLVEILENNIDKAWETFHKGYDISPSEINLSILGELLSRKEDPKKIFKADR</sequence>
<dbReference type="PROSITE" id="PS50005">
    <property type="entry name" value="TPR"/>
    <property type="match status" value="1"/>
</dbReference>
<protein>
    <submittedName>
        <fullName evidence="2">Tetratricopeptide repeat protein</fullName>
    </submittedName>
</protein>
<evidence type="ECO:0000313" key="2">
    <source>
        <dbReference type="EMBL" id="MFC3811949.1"/>
    </source>
</evidence>
<comment type="caution">
    <text evidence="2">The sequence shown here is derived from an EMBL/GenBank/DDBJ whole genome shotgun (WGS) entry which is preliminary data.</text>
</comment>
<gene>
    <name evidence="2" type="ORF">ACFOOI_14900</name>
</gene>
<dbReference type="Proteomes" id="UP001595616">
    <property type="component" value="Unassembled WGS sequence"/>
</dbReference>
<keyword evidence="1" id="KW-0802">TPR repeat</keyword>
<accession>A0ABV7YXR5</accession>
<keyword evidence="3" id="KW-1185">Reference proteome</keyword>
<evidence type="ECO:0000256" key="1">
    <source>
        <dbReference type="PROSITE-ProRule" id="PRU00339"/>
    </source>
</evidence>
<feature type="repeat" description="TPR" evidence="1">
    <location>
        <begin position="237"/>
        <end position="270"/>
    </location>
</feature>
<dbReference type="EMBL" id="JBHRYQ010000001">
    <property type="protein sequence ID" value="MFC3811949.1"/>
    <property type="molecule type" value="Genomic_DNA"/>
</dbReference>
<organism evidence="2 3">
    <name type="scientific">Lacihabitans lacunae</name>
    <dbReference type="NCBI Taxonomy" id="1028214"/>
    <lineage>
        <taxon>Bacteria</taxon>
        <taxon>Pseudomonadati</taxon>
        <taxon>Bacteroidota</taxon>
        <taxon>Cytophagia</taxon>
        <taxon>Cytophagales</taxon>
        <taxon>Leadbetterellaceae</taxon>
        <taxon>Lacihabitans</taxon>
    </lineage>
</organism>
<reference evidence="3" key="1">
    <citation type="journal article" date="2019" name="Int. J. Syst. Evol. Microbiol.">
        <title>The Global Catalogue of Microorganisms (GCM) 10K type strain sequencing project: providing services to taxonomists for standard genome sequencing and annotation.</title>
        <authorList>
            <consortium name="The Broad Institute Genomics Platform"/>
            <consortium name="The Broad Institute Genome Sequencing Center for Infectious Disease"/>
            <person name="Wu L."/>
            <person name="Ma J."/>
        </authorList>
    </citation>
    <scope>NUCLEOTIDE SEQUENCE [LARGE SCALE GENOMIC DNA]</scope>
    <source>
        <strain evidence="3">CECT 7956</strain>
    </source>
</reference>
<dbReference type="InterPro" id="IPR019734">
    <property type="entry name" value="TPR_rpt"/>
</dbReference>
<dbReference type="SUPFAM" id="SSF48452">
    <property type="entry name" value="TPR-like"/>
    <property type="match status" value="1"/>
</dbReference>
<dbReference type="Gene3D" id="1.25.40.10">
    <property type="entry name" value="Tetratricopeptide repeat domain"/>
    <property type="match status" value="2"/>
</dbReference>
<dbReference type="RefSeq" id="WP_379838803.1">
    <property type="nucleotide sequence ID" value="NZ_JBHRYQ010000001.1"/>
</dbReference>